<keyword evidence="2" id="KW-0479">Metal-binding</keyword>
<dbReference type="EMBL" id="AMQN01001089">
    <property type="status" value="NOT_ANNOTATED_CDS"/>
    <property type="molecule type" value="Genomic_DNA"/>
</dbReference>
<dbReference type="PROSITE" id="PS50950">
    <property type="entry name" value="ZF_THAP"/>
    <property type="match status" value="1"/>
</dbReference>
<dbReference type="SMART" id="SM00355">
    <property type="entry name" value="ZnF_C2H2"/>
    <property type="match status" value="8"/>
</dbReference>
<evidence type="ECO:0000256" key="8">
    <source>
        <dbReference type="PROSITE-ProRule" id="PRU00042"/>
    </source>
</evidence>
<feature type="domain" description="C2H2-type" evidence="10">
    <location>
        <begin position="703"/>
        <end position="732"/>
    </location>
</feature>
<reference evidence="13" key="3">
    <citation type="submission" date="2015-06" db="UniProtKB">
        <authorList>
            <consortium name="EnsemblMetazoa"/>
        </authorList>
    </citation>
    <scope>IDENTIFICATION</scope>
</reference>
<evidence type="ECO:0000256" key="5">
    <source>
        <dbReference type="ARBA" id="ARBA00022833"/>
    </source>
</evidence>
<keyword evidence="6 9" id="KW-0238">DNA-binding</keyword>
<dbReference type="FunCoup" id="R7UPD7">
    <property type="interactions" value="1936"/>
</dbReference>
<dbReference type="InterPro" id="IPR038441">
    <property type="entry name" value="THAP_Znf_sf"/>
</dbReference>
<dbReference type="Pfam" id="PF00096">
    <property type="entry name" value="zf-C2H2"/>
    <property type="match status" value="1"/>
</dbReference>
<evidence type="ECO:0000256" key="1">
    <source>
        <dbReference type="ARBA" id="ARBA00004123"/>
    </source>
</evidence>
<dbReference type="OrthoDB" id="6077919at2759"/>
<dbReference type="PANTHER" id="PTHR24376">
    <property type="entry name" value="ZINC FINGER PROTEIN"/>
    <property type="match status" value="1"/>
</dbReference>
<dbReference type="SMART" id="SM00980">
    <property type="entry name" value="THAP"/>
    <property type="match status" value="1"/>
</dbReference>
<dbReference type="InterPro" id="IPR006612">
    <property type="entry name" value="THAP_Znf"/>
</dbReference>
<comment type="subcellular location">
    <subcellularLocation>
        <location evidence="1">Nucleus</location>
    </subcellularLocation>
</comment>
<dbReference type="GO" id="GO:0008270">
    <property type="term" value="F:zinc ion binding"/>
    <property type="evidence" value="ECO:0007669"/>
    <property type="project" value="UniProtKB-KW"/>
</dbReference>
<evidence type="ECO:0000259" key="10">
    <source>
        <dbReference type="PROSITE" id="PS50157"/>
    </source>
</evidence>
<dbReference type="GO" id="GO:0000978">
    <property type="term" value="F:RNA polymerase II cis-regulatory region sequence-specific DNA binding"/>
    <property type="evidence" value="ECO:0007669"/>
    <property type="project" value="TreeGrafter"/>
</dbReference>
<dbReference type="GO" id="GO:0005634">
    <property type="term" value="C:nucleus"/>
    <property type="evidence" value="ECO:0007669"/>
    <property type="project" value="UniProtKB-SubCell"/>
</dbReference>
<reference evidence="14" key="1">
    <citation type="submission" date="2012-12" db="EMBL/GenBank/DDBJ databases">
        <authorList>
            <person name="Hellsten U."/>
            <person name="Grimwood J."/>
            <person name="Chapman J.A."/>
            <person name="Shapiro H."/>
            <person name="Aerts A."/>
            <person name="Otillar R.P."/>
            <person name="Terry A.Y."/>
            <person name="Boore J.L."/>
            <person name="Simakov O."/>
            <person name="Marletaz F."/>
            <person name="Cho S.-J."/>
            <person name="Edsinger-Gonzales E."/>
            <person name="Havlak P."/>
            <person name="Kuo D.-H."/>
            <person name="Larsson T."/>
            <person name="Lv J."/>
            <person name="Arendt D."/>
            <person name="Savage R."/>
            <person name="Osoegawa K."/>
            <person name="de Jong P."/>
            <person name="Lindberg D.R."/>
            <person name="Seaver E.C."/>
            <person name="Weisblat D.A."/>
            <person name="Putnam N.H."/>
            <person name="Grigoriev I.V."/>
            <person name="Rokhsar D.S."/>
        </authorList>
    </citation>
    <scope>NUCLEOTIDE SEQUENCE</scope>
    <source>
        <strain evidence="14">I ESC-2004</strain>
    </source>
</reference>
<evidence type="ECO:0000259" key="11">
    <source>
        <dbReference type="PROSITE" id="PS50950"/>
    </source>
</evidence>
<evidence type="ECO:0000313" key="12">
    <source>
        <dbReference type="EMBL" id="ELU08389.1"/>
    </source>
</evidence>
<dbReference type="SUPFAM" id="SSF57667">
    <property type="entry name" value="beta-beta-alpha zinc fingers"/>
    <property type="match status" value="2"/>
</dbReference>
<accession>R7UPD7</accession>
<dbReference type="InterPro" id="IPR013087">
    <property type="entry name" value="Znf_C2H2_type"/>
</dbReference>
<dbReference type="Gene3D" id="3.30.160.60">
    <property type="entry name" value="Classic Zinc Finger"/>
    <property type="match status" value="3"/>
</dbReference>
<proteinExistence type="predicted"/>
<keyword evidence="5" id="KW-0862">Zinc</keyword>
<feature type="domain" description="C2H2-type" evidence="10">
    <location>
        <begin position="675"/>
        <end position="704"/>
    </location>
</feature>
<feature type="domain" description="C2H2-type" evidence="10">
    <location>
        <begin position="503"/>
        <end position="531"/>
    </location>
</feature>
<sequence>MGKPDHVCVVGGCPSTTSHGVTFHSFPFNKPSIKKIWTDFVLSSQPSWKGPHRHSYICSNHFTADSYISDPKLMQKYGFDVKSKLRIFLVSSAVPTLIAPPEKSPPDALKQELEVINELPKPNKNDGPELMTDLIPNSSDEKLVDRSVNALTPSSQSNKVNMQPIIVIKPISSSALSLPRSILVSEPLKPAEKQSVCSPIKRVKLNKKKPKPKNQKAKHASVESTEAFIAFMLEGNDLVDEWNIVKGMFPEEPDQMSLAMRHLLRMHANNCTDCLRPTEVPPPENDCQAVIIKSETIEQNVDEVVEELVSASLEESQECVSIDNGRYKVSQSEVEMVASEVESEPGKGKEVLVIDNDPEYMPSEDEDSKYIMTKRKRTLRRSHRNRRAPSHLDEENGFSSLHSLYKYVCKFCDSRKTSLTALWNHLVLLHADRLSLVPIQTLMSVSKKGKRKTGKSEVKTKDEFESGSLKKCNLCHKKFVFWTSYVNHECRSVAVKLPSADRWPCLSCSRKFSTKIQLKFHAISVHKHPRYTLREILLMKYKYKHVKKVLDQRRFLPWLIKVKSSVPDRSQKPSKRLKQFHSEIFRLTCHVCLKKLRTNPARVQHLMNIHGIQTTGIRHICELCNQGFTALSKFEHHLADHRQFKKMICEICGKGCKDECTLKHHVQFYHENSEYHCDSCDKVLKSEFLLKRHKKRHLHPVEAMCTFDGCGKKFSSNYNLKVHMRWHTGEKPYICDQCAFTCANRNSLNHHMLQSHRINIRTPRNQI</sequence>
<evidence type="ECO:0000313" key="13">
    <source>
        <dbReference type="EnsemblMetazoa" id="CapteP213297"/>
    </source>
</evidence>
<evidence type="ECO:0008006" key="15">
    <source>
        <dbReference type="Google" id="ProtNLM"/>
    </source>
</evidence>
<dbReference type="PROSITE" id="PS50157">
    <property type="entry name" value="ZINC_FINGER_C2H2_2"/>
    <property type="match status" value="3"/>
</dbReference>
<evidence type="ECO:0000256" key="7">
    <source>
        <dbReference type="ARBA" id="ARBA00023242"/>
    </source>
</evidence>
<dbReference type="PROSITE" id="PS00028">
    <property type="entry name" value="ZINC_FINGER_C2H2_1"/>
    <property type="match status" value="6"/>
</dbReference>
<dbReference type="GO" id="GO:0001228">
    <property type="term" value="F:DNA-binding transcription activator activity, RNA polymerase II-specific"/>
    <property type="evidence" value="ECO:0007669"/>
    <property type="project" value="TreeGrafter"/>
</dbReference>
<dbReference type="FunFam" id="3.30.160.60:FF:000100">
    <property type="entry name" value="Zinc finger 45-like"/>
    <property type="match status" value="1"/>
</dbReference>
<dbReference type="EMBL" id="KB299137">
    <property type="protein sequence ID" value="ELU08389.1"/>
    <property type="molecule type" value="Genomic_DNA"/>
</dbReference>
<organism evidence="12">
    <name type="scientific">Capitella teleta</name>
    <name type="common">Polychaete worm</name>
    <dbReference type="NCBI Taxonomy" id="283909"/>
    <lineage>
        <taxon>Eukaryota</taxon>
        <taxon>Metazoa</taxon>
        <taxon>Spiralia</taxon>
        <taxon>Lophotrochozoa</taxon>
        <taxon>Annelida</taxon>
        <taxon>Polychaeta</taxon>
        <taxon>Sedentaria</taxon>
        <taxon>Scolecida</taxon>
        <taxon>Capitellidae</taxon>
        <taxon>Capitella</taxon>
    </lineage>
</organism>
<evidence type="ECO:0000256" key="6">
    <source>
        <dbReference type="ARBA" id="ARBA00023125"/>
    </source>
</evidence>
<feature type="domain" description="THAP-type" evidence="11">
    <location>
        <begin position="3"/>
        <end position="98"/>
    </location>
</feature>
<gene>
    <name evidence="12" type="ORF">CAPTEDRAFT_213297</name>
</gene>
<evidence type="ECO:0000256" key="2">
    <source>
        <dbReference type="ARBA" id="ARBA00022723"/>
    </source>
</evidence>
<dbReference type="SUPFAM" id="SSF57716">
    <property type="entry name" value="Glucocorticoid receptor-like (DNA-binding domain)"/>
    <property type="match status" value="1"/>
</dbReference>
<dbReference type="PANTHER" id="PTHR24376:SF235">
    <property type="entry name" value="C2H2-TYPE DOMAIN-CONTAINING PROTEIN"/>
    <property type="match status" value="1"/>
</dbReference>
<dbReference type="Gene3D" id="6.20.210.20">
    <property type="entry name" value="THAP domain"/>
    <property type="match status" value="1"/>
</dbReference>
<keyword evidence="7" id="KW-0539">Nucleus</keyword>
<name>R7UPD7_CAPTE</name>
<dbReference type="Pfam" id="PF05485">
    <property type="entry name" value="THAP"/>
    <property type="match status" value="1"/>
</dbReference>
<dbReference type="STRING" id="283909.R7UPD7"/>
<dbReference type="OMA" id="HINGFHL"/>
<dbReference type="HOGENOM" id="CLU_364192_0_0_1"/>
<dbReference type="InterPro" id="IPR036236">
    <property type="entry name" value="Znf_C2H2_sf"/>
</dbReference>
<dbReference type="Proteomes" id="UP000014760">
    <property type="component" value="Unassembled WGS sequence"/>
</dbReference>
<keyword evidence="14" id="KW-1185">Reference proteome</keyword>
<keyword evidence="3" id="KW-0677">Repeat</keyword>
<keyword evidence="4 8" id="KW-0863">Zinc-finger</keyword>
<evidence type="ECO:0000256" key="9">
    <source>
        <dbReference type="PROSITE-ProRule" id="PRU00309"/>
    </source>
</evidence>
<dbReference type="AlphaFoldDB" id="R7UPD7"/>
<dbReference type="EnsemblMetazoa" id="CapteT213297">
    <property type="protein sequence ID" value="CapteP213297"/>
    <property type="gene ID" value="CapteG213297"/>
</dbReference>
<reference evidence="12 14" key="2">
    <citation type="journal article" date="2013" name="Nature">
        <title>Insights into bilaterian evolution from three spiralian genomes.</title>
        <authorList>
            <person name="Simakov O."/>
            <person name="Marletaz F."/>
            <person name="Cho S.J."/>
            <person name="Edsinger-Gonzales E."/>
            <person name="Havlak P."/>
            <person name="Hellsten U."/>
            <person name="Kuo D.H."/>
            <person name="Larsson T."/>
            <person name="Lv J."/>
            <person name="Arendt D."/>
            <person name="Savage R."/>
            <person name="Osoegawa K."/>
            <person name="de Jong P."/>
            <person name="Grimwood J."/>
            <person name="Chapman J.A."/>
            <person name="Shapiro H."/>
            <person name="Aerts A."/>
            <person name="Otillar R.P."/>
            <person name="Terry A.Y."/>
            <person name="Boore J.L."/>
            <person name="Grigoriev I.V."/>
            <person name="Lindberg D.R."/>
            <person name="Seaver E.C."/>
            <person name="Weisblat D.A."/>
            <person name="Putnam N.H."/>
            <person name="Rokhsar D.S."/>
        </authorList>
    </citation>
    <scope>NUCLEOTIDE SEQUENCE</scope>
    <source>
        <strain evidence="12 14">I ESC-2004</strain>
    </source>
</reference>
<protein>
    <recommendedName>
        <fullName evidence="15">THAP-type domain-containing protein</fullName>
    </recommendedName>
</protein>
<dbReference type="FunFam" id="3.30.160.60:FF:000125">
    <property type="entry name" value="Putative zinc finger protein 143"/>
    <property type="match status" value="1"/>
</dbReference>
<evidence type="ECO:0000256" key="4">
    <source>
        <dbReference type="ARBA" id="ARBA00022771"/>
    </source>
</evidence>
<evidence type="ECO:0000256" key="3">
    <source>
        <dbReference type="ARBA" id="ARBA00022737"/>
    </source>
</evidence>
<evidence type="ECO:0000313" key="14">
    <source>
        <dbReference type="Proteomes" id="UP000014760"/>
    </source>
</evidence>